<reference evidence="2 3" key="1">
    <citation type="submission" date="2022-05" db="EMBL/GenBank/DDBJ databases">
        <authorList>
            <consortium name="Genoscope - CEA"/>
            <person name="William W."/>
        </authorList>
    </citation>
    <scope>NUCLEOTIDE SEQUENCE [LARGE SCALE GENOMIC DNA]</scope>
</reference>
<keyword evidence="3" id="KW-1185">Reference proteome</keyword>
<organism evidence="2 3">
    <name type="scientific">Porites evermanni</name>
    <dbReference type="NCBI Taxonomy" id="104178"/>
    <lineage>
        <taxon>Eukaryota</taxon>
        <taxon>Metazoa</taxon>
        <taxon>Cnidaria</taxon>
        <taxon>Anthozoa</taxon>
        <taxon>Hexacorallia</taxon>
        <taxon>Scleractinia</taxon>
        <taxon>Fungiina</taxon>
        <taxon>Poritidae</taxon>
        <taxon>Porites</taxon>
    </lineage>
</organism>
<comment type="caution">
    <text evidence="2">The sequence shown here is derived from an EMBL/GenBank/DDBJ whole genome shotgun (WGS) entry which is preliminary data.</text>
</comment>
<gene>
    <name evidence="2" type="ORF">PEVE_00033902</name>
</gene>
<feature type="compositionally biased region" description="Polar residues" evidence="1">
    <location>
        <begin position="669"/>
        <end position="679"/>
    </location>
</feature>
<evidence type="ECO:0000313" key="3">
    <source>
        <dbReference type="Proteomes" id="UP001159427"/>
    </source>
</evidence>
<evidence type="ECO:0000313" key="2">
    <source>
        <dbReference type="EMBL" id="CAH3028364.1"/>
    </source>
</evidence>
<dbReference type="EMBL" id="CALNXI010000507">
    <property type="protein sequence ID" value="CAH3028364.1"/>
    <property type="molecule type" value="Genomic_DNA"/>
</dbReference>
<protein>
    <submittedName>
        <fullName evidence="2">Uncharacterized protein</fullName>
    </submittedName>
</protein>
<proteinExistence type="predicted"/>
<dbReference type="Proteomes" id="UP001159427">
    <property type="component" value="Unassembled WGS sequence"/>
</dbReference>
<evidence type="ECO:0000256" key="1">
    <source>
        <dbReference type="SAM" id="MobiDB-lite"/>
    </source>
</evidence>
<feature type="region of interest" description="Disordered" evidence="1">
    <location>
        <begin position="648"/>
        <end position="679"/>
    </location>
</feature>
<accession>A0ABN8MJK7</accession>
<name>A0ABN8MJK7_9CNID</name>
<sequence>MHRKTDQPQLMVPRLAPEDVMAEKLAAEVISSSLREVAEIVLKEEVVSVVAHEVSEAREKNSAVKLIPDFVIELQSLRRATEVLVREELLNVIAEDLAAKVITSSLRELESVSLVEDIASEAEKIIPEATCESTDSVIKPESEDPEVHRSVKETLSDVTGPSDDDKFSNKAHECFLEWETVSAVQPEIALEFENVTAVTEICLQEEVVSVVAHEVGEAKKKNSAVKLVPDFAIELESLRGVTEVLGQEERINVIAKDLAADVITSSLRELESVNLVEEIASEAETIQAVVCELTDSVIELESEDPVMDEVSETSVDLLVDKISGAVEGSECMLEWETVGVIEPEIEVEFEGVAAVTDIPVQDEIIYGVVHNLSTEVKPALSFEPQSVTAAIDIPFELGNSTRSTRESVSTKKESAFFPECSLQMENGSDVSSISNEAAAAEVKTSCTLWPESSLDLKSVEMYAAECPDPNDDIIGKKTMPNRAFGLTCVVGKVDQHVLNAEAVEFITRFSTTSGFGTDKFAEPAHGIAGQVDQQHHVLNPDADEFIPCFQATRAFETNVFVKLEPGIARQGDQRHILNPDADTFIPRFQATGENQTDDFDRTEFGITGGRHSLNVYAKDFVPADFQNRANASMIAPPEYDVAPIAAPAMPHPVRPRRRSRRQNNPSVLNHPQNLQPRGI</sequence>